<dbReference type="AlphaFoldDB" id="A0A813I841"/>
<accession>A0A813I841</accession>
<evidence type="ECO:0000313" key="2">
    <source>
        <dbReference type="EMBL" id="CAE8646724.1"/>
    </source>
</evidence>
<reference evidence="2" key="1">
    <citation type="submission" date="2021-02" db="EMBL/GenBank/DDBJ databases">
        <authorList>
            <person name="Dougan E. K."/>
            <person name="Rhodes N."/>
            <person name="Thang M."/>
            <person name="Chan C."/>
        </authorList>
    </citation>
    <scope>NUCLEOTIDE SEQUENCE</scope>
</reference>
<protein>
    <recommendedName>
        <fullName evidence="1">Glycosyltransferase 61 catalytic domain-containing protein</fullName>
    </recommendedName>
</protein>
<evidence type="ECO:0000259" key="1">
    <source>
        <dbReference type="Pfam" id="PF04577"/>
    </source>
</evidence>
<evidence type="ECO:0000313" key="3">
    <source>
        <dbReference type="Proteomes" id="UP000626109"/>
    </source>
</evidence>
<proteinExistence type="predicted"/>
<name>A0A813I841_POLGL</name>
<gene>
    <name evidence="2" type="ORF">PGLA2088_LOCUS5056</name>
</gene>
<feature type="domain" description="Glycosyltransferase 61 catalytic" evidence="1">
    <location>
        <begin position="26"/>
        <end position="90"/>
    </location>
</feature>
<dbReference type="Pfam" id="PF04577">
    <property type="entry name" value="Glyco_transf_61"/>
    <property type="match status" value="1"/>
</dbReference>
<organism evidence="2 3">
    <name type="scientific">Polarella glacialis</name>
    <name type="common">Dinoflagellate</name>
    <dbReference type="NCBI Taxonomy" id="89957"/>
    <lineage>
        <taxon>Eukaryota</taxon>
        <taxon>Sar</taxon>
        <taxon>Alveolata</taxon>
        <taxon>Dinophyceae</taxon>
        <taxon>Suessiales</taxon>
        <taxon>Suessiaceae</taxon>
        <taxon>Polarella</taxon>
    </lineage>
</organism>
<comment type="caution">
    <text evidence="2">The sequence shown here is derived from an EMBL/GenBank/DDBJ whole genome shotgun (WGS) entry which is preliminary data.</text>
</comment>
<sequence>TNTPALSCSQISSVRTWVSATAGIEPPPRRAAKRVTLLQRGKTVGRVIENWEEVLDLMRSEFSELQVQVLQHSDLAGGLSWTEQFRLFSHT</sequence>
<dbReference type="InterPro" id="IPR049625">
    <property type="entry name" value="Glyco_transf_61_cat"/>
</dbReference>
<feature type="non-terminal residue" evidence="2">
    <location>
        <position position="1"/>
    </location>
</feature>
<dbReference type="Proteomes" id="UP000626109">
    <property type="component" value="Unassembled WGS sequence"/>
</dbReference>
<dbReference type="GO" id="GO:0016757">
    <property type="term" value="F:glycosyltransferase activity"/>
    <property type="evidence" value="ECO:0007669"/>
    <property type="project" value="InterPro"/>
</dbReference>
<feature type="non-terminal residue" evidence="2">
    <location>
        <position position="91"/>
    </location>
</feature>
<dbReference type="EMBL" id="CAJNNW010004759">
    <property type="protein sequence ID" value="CAE8646724.1"/>
    <property type="molecule type" value="Genomic_DNA"/>
</dbReference>